<dbReference type="Proteomes" id="UP000250086">
    <property type="component" value="Unassembled WGS sequence"/>
</dbReference>
<evidence type="ECO:0000313" key="4">
    <source>
        <dbReference type="EMBL" id="SPT70850.1"/>
    </source>
</evidence>
<dbReference type="EMBL" id="UAPV01000001">
    <property type="protein sequence ID" value="SPT70850.1"/>
    <property type="molecule type" value="Genomic_DNA"/>
</dbReference>
<gene>
    <name evidence="2" type="ORF">NCTC13093_00221</name>
    <name evidence="3" type="ORF">NCTC13093_00838</name>
    <name evidence="4" type="ORF">NCTC13093_02274</name>
</gene>
<dbReference type="AlphaFoldDB" id="A0A2X0VSY0"/>
<name>A0A2X0VSY0_9GAMM</name>
<keyword evidence="5" id="KW-1185">Reference proteome</keyword>
<reference evidence="4 5" key="1">
    <citation type="submission" date="2018-06" db="EMBL/GenBank/DDBJ databases">
        <authorList>
            <consortium name="Pathogen Informatics"/>
            <person name="Doyle S."/>
        </authorList>
    </citation>
    <scope>NUCLEOTIDE SEQUENCE [LARGE SCALE GENOMIC DNA]</scope>
    <source>
        <strain evidence="4 5">NCTC13093</strain>
    </source>
</reference>
<dbReference type="EMBL" id="UAPV01000001">
    <property type="protein sequence ID" value="SPT68875.1"/>
    <property type="molecule type" value="Genomic_DNA"/>
</dbReference>
<proteinExistence type="predicted"/>
<evidence type="ECO:0000313" key="5">
    <source>
        <dbReference type="Proteomes" id="UP000250086"/>
    </source>
</evidence>
<feature type="compositionally biased region" description="Polar residues" evidence="1">
    <location>
        <begin position="196"/>
        <end position="206"/>
    </location>
</feature>
<protein>
    <submittedName>
        <fullName evidence="4">Uncharacterized protein</fullName>
    </submittedName>
</protein>
<dbReference type="EMBL" id="UAPV01000001">
    <property type="protein sequence ID" value="SPT69461.1"/>
    <property type="molecule type" value="Genomic_DNA"/>
</dbReference>
<sequence length="270" mass="30114">MDRPNLKSVNNLSEEERKALTNDLIQTKLCSYQLSHKYGMATQRSILIFAREILGDLFESREQLALITLLKEIYRLVKDGRGLAYICKKFGISNHFGYKIIRQFSHPTTKYCIENGTLLKSADGMYLPTLILHYNNDIPQNNKEHELADTQGSYVCSEKLKPFSFIDVIDDAQSETTPLADTTLPAEALPSHDMAGSSTMSVALRSQTEEEDGVKSVPALINQDGVTHSDTKSNHLIKVNMGTISFEYCSVAEPELSIAKLISHIGINQA</sequence>
<accession>A0A2X0VSY0</accession>
<dbReference type="RefSeq" id="WP_113743093.1">
    <property type="nucleotide sequence ID" value="NZ_UAPV01000001.1"/>
</dbReference>
<feature type="region of interest" description="Disordered" evidence="1">
    <location>
        <begin position="190"/>
        <end position="228"/>
    </location>
</feature>
<evidence type="ECO:0000313" key="2">
    <source>
        <dbReference type="EMBL" id="SPT68875.1"/>
    </source>
</evidence>
<organism evidence="4 5">
    <name type="scientific">Anaerobiospirillum thomasii</name>
    <dbReference type="NCBI Taxonomy" id="179995"/>
    <lineage>
        <taxon>Bacteria</taxon>
        <taxon>Pseudomonadati</taxon>
        <taxon>Pseudomonadota</taxon>
        <taxon>Gammaproteobacteria</taxon>
        <taxon>Aeromonadales</taxon>
        <taxon>Succinivibrionaceae</taxon>
        <taxon>Anaerobiospirillum</taxon>
    </lineage>
</organism>
<evidence type="ECO:0000256" key="1">
    <source>
        <dbReference type="SAM" id="MobiDB-lite"/>
    </source>
</evidence>
<evidence type="ECO:0000313" key="3">
    <source>
        <dbReference type="EMBL" id="SPT69461.1"/>
    </source>
</evidence>